<feature type="transmembrane region" description="Helical" evidence="1">
    <location>
        <begin position="103"/>
        <end position="123"/>
    </location>
</feature>
<dbReference type="EMBL" id="PGOL01000361">
    <property type="protein sequence ID" value="PKI71751.1"/>
    <property type="molecule type" value="Genomic_DNA"/>
</dbReference>
<feature type="transmembrane region" description="Helical" evidence="1">
    <location>
        <begin position="63"/>
        <end position="83"/>
    </location>
</feature>
<keyword evidence="1" id="KW-1133">Transmembrane helix</keyword>
<dbReference type="Proteomes" id="UP000233551">
    <property type="component" value="Unassembled WGS sequence"/>
</dbReference>
<gene>
    <name evidence="2" type="ORF">CRG98_007884</name>
</gene>
<evidence type="ECO:0000313" key="2">
    <source>
        <dbReference type="EMBL" id="PKI71751.1"/>
    </source>
</evidence>
<dbReference type="STRING" id="22663.A0A2I0KTG5"/>
<proteinExistence type="predicted"/>
<reference evidence="2 3" key="1">
    <citation type="submission" date="2017-11" db="EMBL/GenBank/DDBJ databases">
        <title>De-novo sequencing of pomegranate (Punica granatum L.) genome.</title>
        <authorList>
            <person name="Akparov Z."/>
            <person name="Amiraslanov A."/>
            <person name="Hajiyeva S."/>
            <person name="Abbasov M."/>
            <person name="Kaur K."/>
            <person name="Hamwieh A."/>
            <person name="Solovyev V."/>
            <person name="Salamov A."/>
            <person name="Braich B."/>
            <person name="Kosarev P."/>
            <person name="Mahmoud A."/>
            <person name="Hajiyev E."/>
            <person name="Babayeva S."/>
            <person name="Izzatullayeva V."/>
            <person name="Mammadov A."/>
            <person name="Mammadov A."/>
            <person name="Sharifova S."/>
            <person name="Ojaghi J."/>
            <person name="Eynullazada K."/>
            <person name="Bayramov B."/>
            <person name="Abdulazimova A."/>
            <person name="Shahmuradov I."/>
        </authorList>
    </citation>
    <scope>NUCLEOTIDE SEQUENCE [LARGE SCALE GENOMIC DNA]</scope>
    <source>
        <strain evidence="3">cv. AG2017</strain>
        <tissue evidence="2">Leaf</tissue>
    </source>
</reference>
<dbReference type="AlphaFoldDB" id="A0A2I0KTG5"/>
<keyword evidence="3" id="KW-1185">Reference proteome</keyword>
<organism evidence="2 3">
    <name type="scientific">Punica granatum</name>
    <name type="common">Pomegranate</name>
    <dbReference type="NCBI Taxonomy" id="22663"/>
    <lineage>
        <taxon>Eukaryota</taxon>
        <taxon>Viridiplantae</taxon>
        <taxon>Streptophyta</taxon>
        <taxon>Embryophyta</taxon>
        <taxon>Tracheophyta</taxon>
        <taxon>Spermatophyta</taxon>
        <taxon>Magnoliopsida</taxon>
        <taxon>eudicotyledons</taxon>
        <taxon>Gunneridae</taxon>
        <taxon>Pentapetalae</taxon>
        <taxon>rosids</taxon>
        <taxon>malvids</taxon>
        <taxon>Myrtales</taxon>
        <taxon>Lythraceae</taxon>
        <taxon>Punica</taxon>
    </lineage>
</organism>
<keyword evidence="1" id="KW-0472">Membrane</keyword>
<protein>
    <submittedName>
        <fullName evidence="2">Uncharacterized protein</fullName>
    </submittedName>
</protein>
<keyword evidence="1" id="KW-0812">Transmembrane</keyword>
<evidence type="ECO:0000256" key="1">
    <source>
        <dbReference type="SAM" id="Phobius"/>
    </source>
</evidence>
<evidence type="ECO:0000313" key="3">
    <source>
        <dbReference type="Proteomes" id="UP000233551"/>
    </source>
</evidence>
<sequence length="157" mass="17355">MGYATNNHGHVCWGRYRVCLLWDPTLCRESRLQPLLHGGHQCPVEIPPVLLGFTLLGFTNGRLLFSQSAFLAGLSCILCTIFFPRNRAGGHYKLKPGGNWVQLVIEGVAFMAASTAFEVLYIYCVELFLTNVSGVSTAASSDVGGLPWHHCWLWWGA</sequence>
<name>A0A2I0KTG5_PUNGR</name>
<accession>A0A2I0KTG5</accession>
<comment type="caution">
    <text evidence="2">The sequence shown here is derived from an EMBL/GenBank/DDBJ whole genome shotgun (WGS) entry which is preliminary data.</text>
</comment>